<dbReference type="Proteomes" id="UP001295684">
    <property type="component" value="Unassembled WGS sequence"/>
</dbReference>
<dbReference type="EMBL" id="CAMPGE010017932">
    <property type="protein sequence ID" value="CAI2376378.1"/>
    <property type="molecule type" value="Genomic_DNA"/>
</dbReference>
<proteinExistence type="predicted"/>
<protein>
    <submittedName>
        <fullName evidence="2">Uncharacterized protein</fullName>
    </submittedName>
</protein>
<sequence>MMLKTSDLGSKQSFRTHQSGRSISGSGQWIRESRHKAISFKHNIKDLRKKILTFNRVELKGFRDYQEFNEKVDKMVEEAIKNKKQRDIKRGKITLSVVKHAKTERRGKGSKINEVRNLKKRLTKTIMR</sequence>
<name>A0AAD1XNW9_EUPCR</name>
<organism evidence="2 3">
    <name type="scientific">Euplotes crassus</name>
    <dbReference type="NCBI Taxonomy" id="5936"/>
    <lineage>
        <taxon>Eukaryota</taxon>
        <taxon>Sar</taxon>
        <taxon>Alveolata</taxon>
        <taxon>Ciliophora</taxon>
        <taxon>Intramacronucleata</taxon>
        <taxon>Spirotrichea</taxon>
        <taxon>Hypotrichia</taxon>
        <taxon>Euplotida</taxon>
        <taxon>Euplotidae</taxon>
        <taxon>Moneuplotes</taxon>
    </lineage>
</organism>
<gene>
    <name evidence="2" type="ORF">ECRASSUSDP1_LOCUS17748</name>
</gene>
<dbReference type="AlphaFoldDB" id="A0AAD1XNW9"/>
<keyword evidence="3" id="KW-1185">Reference proteome</keyword>
<feature type="compositionally biased region" description="Polar residues" evidence="1">
    <location>
        <begin position="7"/>
        <end position="27"/>
    </location>
</feature>
<comment type="caution">
    <text evidence="2">The sequence shown here is derived from an EMBL/GenBank/DDBJ whole genome shotgun (WGS) entry which is preliminary data.</text>
</comment>
<evidence type="ECO:0000256" key="1">
    <source>
        <dbReference type="SAM" id="MobiDB-lite"/>
    </source>
</evidence>
<evidence type="ECO:0000313" key="2">
    <source>
        <dbReference type="EMBL" id="CAI2376378.1"/>
    </source>
</evidence>
<feature type="region of interest" description="Disordered" evidence="1">
    <location>
        <begin position="1"/>
        <end position="28"/>
    </location>
</feature>
<reference evidence="2" key="1">
    <citation type="submission" date="2023-07" db="EMBL/GenBank/DDBJ databases">
        <authorList>
            <consortium name="AG Swart"/>
            <person name="Singh M."/>
            <person name="Singh A."/>
            <person name="Seah K."/>
            <person name="Emmerich C."/>
        </authorList>
    </citation>
    <scope>NUCLEOTIDE SEQUENCE</scope>
    <source>
        <strain evidence="2">DP1</strain>
    </source>
</reference>
<accession>A0AAD1XNW9</accession>
<evidence type="ECO:0000313" key="3">
    <source>
        <dbReference type="Proteomes" id="UP001295684"/>
    </source>
</evidence>